<feature type="compositionally biased region" description="Basic residues" evidence="9">
    <location>
        <begin position="809"/>
        <end position="821"/>
    </location>
</feature>
<dbReference type="Gene3D" id="1.20.58.60">
    <property type="match status" value="1"/>
</dbReference>
<evidence type="ECO:0000256" key="9">
    <source>
        <dbReference type="SAM" id="MobiDB-lite"/>
    </source>
</evidence>
<dbReference type="EMBL" id="OU963866">
    <property type="protein sequence ID" value="CAH0773042.1"/>
    <property type="molecule type" value="Genomic_DNA"/>
</dbReference>
<dbReference type="GO" id="GO:0019894">
    <property type="term" value="F:kinesin binding"/>
    <property type="evidence" value="ECO:0007669"/>
    <property type="project" value="TreeGrafter"/>
</dbReference>
<feature type="compositionally biased region" description="Low complexity" evidence="9">
    <location>
        <begin position="424"/>
        <end position="436"/>
    </location>
</feature>
<keyword evidence="8" id="KW-0175">Coiled coil</keyword>
<feature type="compositionally biased region" description="Low complexity" evidence="9">
    <location>
        <begin position="553"/>
        <end position="564"/>
    </location>
</feature>
<comment type="subcellular location">
    <subcellularLocation>
        <location evidence="1">Nucleus membrane</location>
    </subcellularLocation>
</comment>
<feature type="region of interest" description="Disordered" evidence="9">
    <location>
        <begin position="424"/>
        <end position="463"/>
    </location>
</feature>
<keyword evidence="12" id="KW-1185">Reference proteome</keyword>
<feature type="topological domain" description="Perinuclear space" evidence="7">
    <location>
        <begin position="1428"/>
        <end position="1453"/>
    </location>
</feature>
<feature type="region of interest" description="Disordered" evidence="9">
    <location>
        <begin position="768"/>
        <end position="821"/>
    </location>
</feature>
<proteinExistence type="inferred from homology"/>
<dbReference type="Proteomes" id="UP001152759">
    <property type="component" value="Chromosome 5"/>
</dbReference>
<dbReference type="GO" id="GO:0031965">
    <property type="term" value="C:nuclear membrane"/>
    <property type="evidence" value="ECO:0007669"/>
    <property type="project" value="UniProtKB-SubCell"/>
</dbReference>
<dbReference type="PANTHER" id="PTHR21524:SF5">
    <property type="entry name" value="SPECTRIN REPEAT CONTAINING NUCLEAR ENVELOPE PROTEIN 2"/>
    <property type="match status" value="1"/>
</dbReference>
<evidence type="ECO:0000256" key="4">
    <source>
        <dbReference type="ARBA" id="ARBA00022989"/>
    </source>
</evidence>
<dbReference type="GO" id="GO:0048471">
    <property type="term" value="C:perinuclear region of cytoplasm"/>
    <property type="evidence" value="ECO:0007669"/>
    <property type="project" value="TreeGrafter"/>
</dbReference>
<reference evidence="11" key="1">
    <citation type="submission" date="2021-12" db="EMBL/GenBank/DDBJ databases">
        <authorList>
            <person name="King R."/>
        </authorList>
    </citation>
    <scope>NUCLEOTIDE SEQUENCE</scope>
</reference>
<feature type="compositionally biased region" description="Polar residues" evidence="9">
    <location>
        <begin position="447"/>
        <end position="462"/>
    </location>
</feature>
<feature type="coiled-coil region" evidence="8">
    <location>
        <begin position="1325"/>
        <end position="1352"/>
    </location>
</feature>
<gene>
    <name evidence="11" type="ORF">BEMITA_LOCUS9584</name>
</gene>
<keyword evidence="4" id="KW-1133">Transmembrane helix</keyword>
<feature type="region of interest" description="Disordered" evidence="9">
    <location>
        <begin position="478"/>
        <end position="503"/>
    </location>
</feature>
<feature type="compositionally biased region" description="Polar residues" evidence="9">
    <location>
        <begin position="479"/>
        <end position="503"/>
    </location>
</feature>
<dbReference type="GO" id="GO:0007010">
    <property type="term" value="P:cytoskeleton organization"/>
    <property type="evidence" value="ECO:0007669"/>
    <property type="project" value="TreeGrafter"/>
</dbReference>
<evidence type="ECO:0000256" key="5">
    <source>
        <dbReference type="ARBA" id="ARBA00023136"/>
    </source>
</evidence>
<feature type="coiled-coil region" evidence="8">
    <location>
        <begin position="1075"/>
        <end position="1146"/>
    </location>
</feature>
<dbReference type="Pfam" id="PF10541">
    <property type="entry name" value="KASH"/>
    <property type="match status" value="1"/>
</dbReference>
<evidence type="ECO:0000313" key="12">
    <source>
        <dbReference type="Proteomes" id="UP001152759"/>
    </source>
</evidence>
<evidence type="ECO:0000256" key="3">
    <source>
        <dbReference type="ARBA" id="ARBA00022692"/>
    </source>
</evidence>
<evidence type="ECO:0000256" key="2">
    <source>
        <dbReference type="ARBA" id="ARBA00008619"/>
    </source>
</evidence>
<feature type="domain" description="KASH" evidence="10">
    <location>
        <begin position="1398"/>
        <end position="1453"/>
    </location>
</feature>
<evidence type="ECO:0000256" key="8">
    <source>
        <dbReference type="SAM" id="Coils"/>
    </source>
</evidence>
<keyword evidence="3 7" id="KW-0812">Transmembrane</keyword>
<protein>
    <recommendedName>
        <fullName evidence="10">KASH domain-containing protein</fullName>
    </recommendedName>
</protein>
<dbReference type="PANTHER" id="PTHR21524">
    <property type="entry name" value="SPECTRIN REPEAT CONTAINING NUCLEAR ENVELOPE PROTEIN 2"/>
    <property type="match status" value="1"/>
</dbReference>
<dbReference type="InterPro" id="IPR012315">
    <property type="entry name" value="KASH"/>
</dbReference>
<feature type="topological domain" description="Cytoplasmic" evidence="7">
    <location>
        <begin position="1"/>
        <end position="1406"/>
    </location>
</feature>
<evidence type="ECO:0000256" key="6">
    <source>
        <dbReference type="ARBA" id="ARBA00023242"/>
    </source>
</evidence>
<feature type="region of interest" description="Disordered" evidence="9">
    <location>
        <begin position="1276"/>
        <end position="1297"/>
    </location>
</feature>
<organism evidence="11 12">
    <name type="scientific">Bemisia tabaci</name>
    <name type="common">Sweetpotato whitefly</name>
    <name type="synonym">Aleurodes tabaci</name>
    <dbReference type="NCBI Taxonomy" id="7038"/>
    <lineage>
        <taxon>Eukaryota</taxon>
        <taxon>Metazoa</taxon>
        <taxon>Ecdysozoa</taxon>
        <taxon>Arthropoda</taxon>
        <taxon>Hexapoda</taxon>
        <taxon>Insecta</taxon>
        <taxon>Pterygota</taxon>
        <taxon>Neoptera</taxon>
        <taxon>Paraneoptera</taxon>
        <taxon>Hemiptera</taxon>
        <taxon>Sternorrhyncha</taxon>
        <taxon>Aleyrodoidea</taxon>
        <taxon>Aleyrodidae</taxon>
        <taxon>Aleyrodinae</taxon>
        <taxon>Bemisia</taxon>
    </lineage>
</organism>
<evidence type="ECO:0000256" key="1">
    <source>
        <dbReference type="ARBA" id="ARBA00004126"/>
    </source>
</evidence>
<evidence type="ECO:0000256" key="7">
    <source>
        <dbReference type="PROSITE-ProRule" id="PRU00385"/>
    </source>
</evidence>
<dbReference type="GO" id="GO:0006997">
    <property type="term" value="P:nucleus organization"/>
    <property type="evidence" value="ECO:0007669"/>
    <property type="project" value="TreeGrafter"/>
</dbReference>
<dbReference type="SMART" id="SM01249">
    <property type="entry name" value="KASH"/>
    <property type="match status" value="1"/>
</dbReference>
<feature type="compositionally biased region" description="Polar residues" evidence="9">
    <location>
        <begin position="768"/>
        <end position="798"/>
    </location>
</feature>
<dbReference type="PROSITE" id="PS51049">
    <property type="entry name" value="KASH"/>
    <property type="match status" value="1"/>
</dbReference>
<evidence type="ECO:0000259" key="10">
    <source>
        <dbReference type="PROSITE" id="PS51049"/>
    </source>
</evidence>
<feature type="region of interest" description="Disordered" evidence="9">
    <location>
        <begin position="542"/>
        <end position="595"/>
    </location>
</feature>
<sequence>MEDSWWRENKPHLLGRWPLYPNNPSPSGGVSLYHRTRKWRHCWRYRRRKFLNHKCHCAPSEYLDLTDSDTDSSTVSRWSKDYKVRKAPTRHSVPCHQDRCCVSDSEPTVMPGGFENSSLKNSFSLSSLPPSSQCLETPEHARLRERPYNSLTKKPRRDLEQESWRRSWGSKDESKLSSSFDINYQYLMDNKLIDSCKREFLDPLAAPLPAEEWTFDQFSESFEQLDSYLNSILDSFHSQNSDEIVNRNIQLDQVDEFKCKDFRRTEFNEQGERLVKTCPELRDEILQRIAHISQKWDQVRETVAIRSVEDSFDSSDFSSKKDADSEFKALRNWIKEMHERLMRIKFSSMGLQELDDMSSELKVLQADIKSKDRSIRALVELGRRGEQPPSKRNPYARLERRWLNFQLFVIECQCRVEDRQQVLSKQSQTSSVASSECSDDEPVNKLSRLSTSPGASHVSTPFKSHKSNILVEDVDGSLMDTSSHGETSVASPTSNHFSKLNSRHPFNQTMNAVYSSGLTVNGHEKSSNVGYYICKHLGSDCDEESDTTKTDTENSSNATAAQNAQKDRKSDNSSEEEWTYTANEHSGSSSETVTSIQLHKSVESLKQDVELVKPKINQEVTKKLIADVDKFVSPSKKALRLNLTNSEQCSSKPGHFRMNSWLRQCRNDDNMDSCDASGECTTDDDYNNRRSSADWTTSSFNDENTPVYETTPCTFPDEHPRSCQIKVKSPTAEGARPASFPSFSYLLAHQQQRLLCCHSKSESALNKILTNSPNSSSKTQMNTSQNLSSSTMEETTPHNPLDSGSSCSSRRRKFKKSKRSLARKNVTGSVDSISHLSHAESTLLLSASPLRCYRKSESVNEYARRVSSIDRSGVIDGAYVSTSSDSESESEVDNPKKCRKKLIAPKFALNKIVTPRNIIKPNNNLLISVNPDEPTSSLSETATWDSYQDKYPSETYSEDAPDPDAAKRFLEGDDDYRQFLDSQSDASSFCYRLKIKKKSGNRVEESSALESDSDLEDKILKFQSQFNEAKQFMNIHSQDVSSDTIQCCNDIIQELKSMLERRKHLQLSSDQMDSIKALLEKYVSLKNQAEGIQTELKLKKEMAQLKDDIIALAENVLSSGTDNVDRNELEKYINQMKKELECLHERKLKLTLVNLKVHQFKTESGVPVDDLKAEVAKLYQIWDYNYNRVSSQLESLQRVSNIWKQFEAHRNEFLSALGDDEKTIQLLDNALQDGDISPEIATSVRVVAKVLSEKRDDNSPPESLCETLSGATSLLDPCSGEGSLSDSGISDSGSEQDICEREKRLGEMRKLAKEMDLLSPGSLFAMDVNKRVQEMEAKLRELQRNCRNLIVKTAVCAETGCPAAPKKQFHLTPSKRCRSPVLKGELATADDGDDGDKPSQFWRILKCSMPFHLAIMLLVCVACLLEPHCCDSLNNFHRSIAPQMRYLYGPPPI</sequence>
<evidence type="ECO:0000313" key="11">
    <source>
        <dbReference type="EMBL" id="CAH0773042.1"/>
    </source>
</evidence>
<dbReference type="GO" id="GO:0007097">
    <property type="term" value="P:nuclear migration"/>
    <property type="evidence" value="ECO:0007669"/>
    <property type="project" value="TreeGrafter"/>
</dbReference>
<feature type="compositionally biased region" description="Low complexity" evidence="9">
    <location>
        <begin position="1279"/>
        <end position="1295"/>
    </location>
</feature>
<accession>A0A9P0G5H7</accession>
<name>A0A9P0G5H7_BEMTA</name>
<dbReference type="SUPFAM" id="SSF46966">
    <property type="entry name" value="Spectrin repeat"/>
    <property type="match status" value="1"/>
</dbReference>
<keyword evidence="5 7" id="KW-0472">Membrane</keyword>
<keyword evidence="6" id="KW-0539">Nucleus</keyword>
<feature type="compositionally biased region" description="Polar residues" evidence="9">
    <location>
        <begin position="580"/>
        <end position="595"/>
    </location>
</feature>
<comment type="similarity">
    <text evidence="2">Belongs to the nesprin family.</text>
</comment>